<evidence type="ECO:0000256" key="9">
    <source>
        <dbReference type="ARBA" id="ARBA00022490"/>
    </source>
</evidence>
<dbReference type="GO" id="GO:0009073">
    <property type="term" value="P:aromatic amino acid family biosynthetic process"/>
    <property type="evidence" value="ECO:0007669"/>
    <property type="project" value="UniProtKB-KW"/>
</dbReference>
<evidence type="ECO:0000256" key="7">
    <source>
        <dbReference type="ARBA" id="ARBA00013031"/>
    </source>
</evidence>
<dbReference type="Gene3D" id="3.40.50.1970">
    <property type="match status" value="1"/>
</dbReference>
<evidence type="ECO:0000256" key="16">
    <source>
        <dbReference type="ARBA" id="ARBA00023239"/>
    </source>
</evidence>
<dbReference type="PIRSF" id="PIRSF001455">
    <property type="entry name" value="DHQ_synth"/>
    <property type="match status" value="1"/>
</dbReference>
<dbReference type="SUPFAM" id="SSF56796">
    <property type="entry name" value="Dehydroquinate synthase-like"/>
    <property type="match status" value="1"/>
</dbReference>
<keyword evidence="12 18" id="KW-0547">Nucleotide-binding</keyword>
<dbReference type="PANTHER" id="PTHR43622">
    <property type="entry name" value="3-DEHYDROQUINATE SYNTHASE"/>
    <property type="match status" value="1"/>
</dbReference>
<evidence type="ECO:0000256" key="1">
    <source>
        <dbReference type="ARBA" id="ARBA00001393"/>
    </source>
</evidence>
<dbReference type="GO" id="GO:0046872">
    <property type="term" value="F:metal ion binding"/>
    <property type="evidence" value="ECO:0007669"/>
    <property type="project" value="UniProtKB-KW"/>
</dbReference>
<feature type="domain" description="3-dehydroquinate synthase C-terminal" evidence="20">
    <location>
        <begin position="177"/>
        <end position="317"/>
    </location>
</feature>
<name>A0A495ACI7_9BACI</name>
<keyword evidence="16 18" id="KW-0456">Lyase</keyword>
<dbReference type="Pfam" id="PF01761">
    <property type="entry name" value="DHQ_synthase"/>
    <property type="match status" value="1"/>
</dbReference>
<feature type="binding site" evidence="18">
    <location>
        <position position="180"/>
    </location>
    <ligand>
        <name>Zn(2+)</name>
        <dbReference type="ChEBI" id="CHEBI:29105"/>
    </ligand>
</feature>
<evidence type="ECO:0000256" key="13">
    <source>
        <dbReference type="ARBA" id="ARBA00022833"/>
    </source>
</evidence>
<evidence type="ECO:0000256" key="4">
    <source>
        <dbReference type="ARBA" id="ARBA00004496"/>
    </source>
</evidence>
<dbReference type="UniPathway" id="UPA00053">
    <property type="reaction ID" value="UER00085"/>
</dbReference>
<keyword evidence="9 18" id="KW-0963">Cytoplasm</keyword>
<evidence type="ECO:0000256" key="17">
    <source>
        <dbReference type="ARBA" id="ARBA00023285"/>
    </source>
</evidence>
<dbReference type="CDD" id="cd08195">
    <property type="entry name" value="DHQS"/>
    <property type="match status" value="1"/>
</dbReference>
<evidence type="ECO:0000256" key="12">
    <source>
        <dbReference type="ARBA" id="ARBA00022741"/>
    </source>
</evidence>
<keyword evidence="22" id="KW-1185">Reference proteome</keyword>
<dbReference type="InterPro" id="IPR030963">
    <property type="entry name" value="DHQ_synth_fam"/>
</dbReference>
<dbReference type="Proteomes" id="UP000269301">
    <property type="component" value="Unassembled WGS sequence"/>
</dbReference>
<feature type="binding site" evidence="18">
    <location>
        <begin position="102"/>
        <end position="106"/>
    </location>
    <ligand>
        <name>NAD(+)</name>
        <dbReference type="ChEBI" id="CHEBI:57540"/>
    </ligand>
</feature>
<dbReference type="EMBL" id="RBZP01000001">
    <property type="protein sequence ID" value="RKQ37658.1"/>
    <property type="molecule type" value="Genomic_DNA"/>
</dbReference>
<dbReference type="FunFam" id="3.40.50.1970:FF:000007">
    <property type="entry name" value="Pentafunctional AROM polypeptide"/>
    <property type="match status" value="1"/>
</dbReference>
<dbReference type="InterPro" id="IPR030960">
    <property type="entry name" value="DHQS/DOIS_N"/>
</dbReference>
<evidence type="ECO:0000256" key="14">
    <source>
        <dbReference type="ARBA" id="ARBA00023027"/>
    </source>
</evidence>
<dbReference type="NCBIfam" id="TIGR01357">
    <property type="entry name" value="aroB"/>
    <property type="match status" value="1"/>
</dbReference>
<dbReference type="PANTHER" id="PTHR43622:SF7">
    <property type="entry name" value="3-DEHYDROQUINATE SYNTHASE, CHLOROPLASTIC"/>
    <property type="match status" value="1"/>
</dbReference>
<evidence type="ECO:0000313" key="21">
    <source>
        <dbReference type="EMBL" id="RKQ37658.1"/>
    </source>
</evidence>
<dbReference type="RefSeq" id="WP_121202736.1">
    <property type="nucleotide sequence ID" value="NZ_RBZP01000001.1"/>
</dbReference>
<dbReference type="HAMAP" id="MF_00110">
    <property type="entry name" value="DHQ_synthase"/>
    <property type="match status" value="1"/>
</dbReference>
<reference evidence="21 22" key="1">
    <citation type="journal article" date="2016" name="Int. J. Syst. Evol. Microbiol.">
        <title>Oceanobacillus halophilus sp. nov., a novel moderately halophilic bacterium from a hypersaline lake.</title>
        <authorList>
            <person name="Amoozegar M.A."/>
            <person name="Bagheri M."/>
            <person name="Makhdoumi A."/>
            <person name="Nikou M.M."/>
            <person name="Fazeli S.A.S."/>
            <person name="Schumann P."/>
            <person name="Sproer C."/>
            <person name="Sanchez-Porro C."/>
            <person name="Ventosa A."/>
        </authorList>
    </citation>
    <scope>NUCLEOTIDE SEQUENCE [LARGE SCALE GENOMIC DNA]</scope>
    <source>
        <strain evidence="21 22">DSM 23996</strain>
    </source>
</reference>
<feature type="binding site" evidence="18">
    <location>
        <position position="147"/>
    </location>
    <ligand>
        <name>NAD(+)</name>
        <dbReference type="ChEBI" id="CHEBI:57540"/>
    </ligand>
</feature>
<protein>
    <recommendedName>
        <fullName evidence="8 18">3-dehydroquinate synthase</fullName>
        <shortName evidence="18">DHQS</shortName>
        <ecNumber evidence="7 18">4.2.3.4</ecNumber>
    </recommendedName>
</protein>
<organism evidence="21 22">
    <name type="scientific">Oceanobacillus halophilus</name>
    <dbReference type="NCBI Taxonomy" id="930130"/>
    <lineage>
        <taxon>Bacteria</taxon>
        <taxon>Bacillati</taxon>
        <taxon>Bacillota</taxon>
        <taxon>Bacilli</taxon>
        <taxon>Bacillales</taxon>
        <taxon>Bacillaceae</taxon>
        <taxon>Oceanobacillus</taxon>
    </lineage>
</organism>
<gene>
    <name evidence="18" type="primary">aroB</name>
    <name evidence="21" type="ORF">D8M06_02315</name>
</gene>
<evidence type="ECO:0000256" key="2">
    <source>
        <dbReference type="ARBA" id="ARBA00001911"/>
    </source>
</evidence>
<keyword evidence="11 18" id="KW-0479">Metal-binding</keyword>
<comment type="similarity">
    <text evidence="6 18">Belongs to the sugar phosphate cyclases superfamily. Dehydroquinate synthase family.</text>
</comment>
<comment type="catalytic activity">
    <reaction evidence="1 18">
        <text>7-phospho-2-dehydro-3-deoxy-D-arabino-heptonate = 3-dehydroquinate + phosphate</text>
        <dbReference type="Rhea" id="RHEA:21968"/>
        <dbReference type="ChEBI" id="CHEBI:32364"/>
        <dbReference type="ChEBI" id="CHEBI:43474"/>
        <dbReference type="ChEBI" id="CHEBI:58394"/>
        <dbReference type="EC" id="4.2.3.4"/>
    </reaction>
</comment>
<feature type="binding site" evidence="18">
    <location>
        <position position="258"/>
    </location>
    <ligand>
        <name>Zn(2+)</name>
        <dbReference type="ChEBI" id="CHEBI:29105"/>
    </ligand>
</feature>
<evidence type="ECO:0000256" key="8">
    <source>
        <dbReference type="ARBA" id="ARBA00017684"/>
    </source>
</evidence>
<comment type="cofactor">
    <cofactor evidence="3">
        <name>Zn(2+)</name>
        <dbReference type="ChEBI" id="CHEBI:29105"/>
    </cofactor>
</comment>
<evidence type="ECO:0000256" key="6">
    <source>
        <dbReference type="ARBA" id="ARBA00005412"/>
    </source>
</evidence>
<dbReference type="AlphaFoldDB" id="A0A495ACI7"/>
<dbReference type="InterPro" id="IPR016037">
    <property type="entry name" value="DHQ_synth_AroB"/>
</dbReference>
<evidence type="ECO:0000256" key="11">
    <source>
        <dbReference type="ARBA" id="ARBA00022723"/>
    </source>
</evidence>
<proteinExistence type="inferred from homology"/>
<comment type="function">
    <text evidence="18">Catalyzes the conversion of 3-deoxy-D-arabino-heptulosonate 7-phosphate (DAHP) to dehydroquinate (DHQ).</text>
</comment>
<evidence type="ECO:0000259" key="20">
    <source>
        <dbReference type="Pfam" id="PF24621"/>
    </source>
</evidence>
<comment type="subcellular location">
    <subcellularLocation>
        <location evidence="4 18">Cytoplasm</location>
    </subcellularLocation>
</comment>
<feature type="binding site" evidence="18">
    <location>
        <position position="138"/>
    </location>
    <ligand>
        <name>NAD(+)</name>
        <dbReference type="ChEBI" id="CHEBI:57540"/>
    </ligand>
</feature>
<dbReference type="GO" id="GO:0009423">
    <property type="term" value="P:chorismate biosynthetic process"/>
    <property type="evidence" value="ECO:0007669"/>
    <property type="project" value="UniProtKB-UniRule"/>
</dbReference>
<dbReference type="InterPro" id="IPR056179">
    <property type="entry name" value="DHQS_C"/>
</dbReference>
<evidence type="ECO:0000313" key="22">
    <source>
        <dbReference type="Proteomes" id="UP000269301"/>
    </source>
</evidence>
<comment type="cofactor">
    <cofactor evidence="18">
        <name>Co(2+)</name>
        <dbReference type="ChEBI" id="CHEBI:48828"/>
    </cofactor>
    <cofactor evidence="18">
        <name>Zn(2+)</name>
        <dbReference type="ChEBI" id="CHEBI:29105"/>
    </cofactor>
    <text evidence="18">Binds 1 divalent metal cation per subunit. Can use either Co(2+) or Zn(2+).</text>
</comment>
<evidence type="ECO:0000256" key="15">
    <source>
        <dbReference type="ARBA" id="ARBA00023141"/>
    </source>
</evidence>
<feature type="binding site" evidence="18">
    <location>
        <begin position="126"/>
        <end position="127"/>
    </location>
    <ligand>
        <name>NAD(+)</name>
        <dbReference type="ChEBI" id="CHEBI:57540"/>
    </ligand>
</feature>
<evidence type="ECO:0000256" key="18">
    <source>
        <dbReference type="HAMAP-Rule" id="MF_00110"/>
    </source>
</evidence>
<comment type="pathway">
    <text evidence="5 18">Metabolic intermediate biosynthesis; chorismate biosynthesis; chorismate from D-erythrose 4-phosphate and phosphoenolpyruvate: step 2/7.</text>
</comment>
<keyword evidence="13 18" id="KW-0862">Zinc</keyword>
<keyword evidence="14 18" id="KW-0520">NAD</keyword>
<dbReference type="OrthoDB" id="9806583at2"/>
<keyword evidence="10 18" id="KW-0028">Amino-acid biosynthesis</keyword>
<dbReference type="Pfam" id="PF24621">
    <property type="entry name" value="DHQS_C"/>
    <property type="match status" value="1"/>
</dbReference>
<feature type="binding site" evidence="18">
    <location>
        <position position="241"/>
    </location>
    <ligand>
        <name>Zn(2+)</name>
        <dbReference type="ChEBI" id="CHEBI:29105"/>
    </ligand>
</feature>
<keyword evidence="15 18" id="KW-0057">Aromatic amino acid biosynthesis</keyword>
<sequence length="357" mass="39964">MEKVQVQSSTNNYQIIIGNGLMKDISHYLTKEYSSILIITDDKVADLYLQKIKLGLPKDRVFEAIVPAGEQSKSIDIFYRLHTDAIKFGLDRHSLIIALGGGVVGDLAGFVASTFMRGIDFVQVPTTILAHDSSVGGKVAINHELGKNMIGNFFAPVSVIYDVETLSSLSKKEVRSGYAEIMKESMISDDRMFNEIRDTRLDRITNHQLQKHLSYGIEVKAAIVQEDEKESGVRKYLNLGHTLGHALEAEMGYGKLTHGEAVAIGLLFSLHVSNEIYGANLPFQSLFTWLKENDYPIDITNWDYDAVINRMKSDKKTTNKQIQMVLLKEIGKPTVEKINDDALKTYLQSFKGKLVSK</sequence>
<keyword evidence="17 18" id="KW-0170">Cobalt</keyword>
<dbReference type="Gene3D" id="1.20.1090.10">
    <property type="entry name" value="Dehydroquinate synthase-like - alpha domain"/>
    <property type="match status" value="1"/>
</dbReference>
<dbReference type="GO" id="GO:0000166">
    <property type="term" value="F:nucleotide binding"/>
    <property type="evidence" value="ECO:0007669"/>
    <property type="project" value="UniProtKB-KW"/>
</dbReference>
<dbReference type="GO" id="GO:0005737">
    <property type="term" value="C:cytoplasm"/>
    <property type="evidence" value="ECO:0007669"/>
    <property type="project" value="UniProtKB-SubCell"/>
</dbReference>
<dbReference type="InterPro" id="IPR050071">
    <property type="entry name" value="Dehydroquinate_synthase"/>
</dbReference>
<feature type="domain" description="3-dehydroquinate synthase N-terminal" evidence="19">
    <location>
        <begin position="65"/>
        <end position="175"/>
    </location>
</feature>
<evidence type="ECO:0000256" key="3">
    <source>
        <dbReference type="ARBA" id="ARBA00001947"/>
    </source>
</evidence>
<comment type="caution">
    <text evidence="18">Lacks conserved residue(s) required for the propagation of feature annotation.</text>
</comment>
<dbReference type="GO" id="GO:0008652">
    <property type="term" value="P:amino acid biosynthetic process"/>
    <property type="evidence" value="ECO:0007669"/>
    <property type="project" value="UniProtKB-KW"/>
</dbReference>
<comment type="caution">
    <text evidence="21">The sequence shown here is derived from an EMBL/GenBank/DDBJ whole genome shotgun (WGS) entry which is preliminary data.</text>
</comment>
<evidence type="ECO:0000256" key="10">
    <source>
        <dbReference type="ARBA" id="ARBA00022605"/>
    </source>
</evidence>
<evidence type="ECO:0000259" key="19">
    <source>
        <dbReference type="Pfam" id="PF01761"/>
    </source>
</evidence>
<evidence type="ECO:0000256" key="5">
    <source>
        <dbReference type="ARBA" id="ARBA00004661"/>
    </source>
</evidence>
<dbReference type="EC" id="4.2.3.4" evidence="7 18"/>
<comment type="cofactor">
    <cofactor evidence="2 18">
        <name>NAD(+)</name>
        <dbReference type="ChEBI" id="CHEBI:57540"/>
    </cofactor>
</comment>
<accession>A0A495ACI7</accession>
<dbReference type="GO" id="GO:0003856">
    <property type="term" value="F:3-dehydroquinate synthase activity"/>
    <property type="evidence" value="ECO:0007669"/>
    <property type="project" value="UniProtKB-UniRule"/>
</dbReference>